<keyword evidence="1" id="KW-0812">Transmembrane</keyword>
<feature type="transmembrane region" description="Helical" evidence="1">
    <location>
        <begin position="179"/>
        <end position="198"/>
    </location>
</feature>
<evidence type="ECO:0000313" key="2">
    <source>
        <dbReference type="EMBL" id="MDT0464958.1"/>
    </source>
</evidence>
<accession>A0ABU2TVF5</accession>
<proteinExistence type="predicted"/>
<keyword evidence="1" id="KW-0472">Membrane</keyword>
<name>A0ABU2TVF5_9ACTN</name>
<feature type="transmembrane region" description="Helical" evidence="1">
    <location>
        <begin position="242"/>
        <end position="262"/>
    </location>
</feature>
<feature type="transmembrane region" description="Helical" evidence="1">
    <location>
        <begin position="109"/>
        <end position="127"/>
    </location>
</feature>
<dbReference type="InterPro" id="IPR012666">
    <property type="entry name" value="CbtA_put"/>
</dbReference>
<feature type="transmembrane region" description="Helical" evidence="1">
    <location>
        <begin position="147"/>
        <end position="167"/>
    </location>
</feature>
<gene>
    <name evidence="2" type="ORF">RM764_18430</name>
</gene>
<dbReference type="EMBL" id="JAVREY010000019">
    <property type="protein sequence ID" value="MDT0464958.1"/>
    <property type="molecule type" value="Genomic_DNA"/>
</dbReference>
<comment type="caution">
    <text evidence="2">The sequence shown here is derived from an EMBL/GenBank/DDBJ whole genome shotgun (WGS) entry which is preliminary data.</text>
</comment>
<dbReference type="RefSeq" id="WP_311696444.1">
    <property type="nucleotide sequence ID" value="NZ_JAVREY010000019.1"/>
</dbReference>
<feature type="transmembrane region" description="Helical" evidence="1">
    <location>
        <begin position="75"/>
        <end position="97"/>
    </location>
</feature>
<evidence type="ECO:0000313" key="3">
    <source>
        <dbReference type="Proteomes" id="UP001183809"/>
    </source>
</evidence>
<organism evidence="2 3">
    <name type="scientific">Streptomyces gibsoniae</name>
    <dbReference type="NCBI Taxonomy" id="3075529"/>
    <lineage>
        <taxon>Bacteria</taxon>
        <taxon>Bacillati</taxon>
        <taxon>Actinomycetota</taxon>
        <taxon>Actinomycetes</taxon>
        <taxon>Kitasatosporales</taxon>
        <taxon>Streptomycetaceae</taxon>
        <taxon>Streptomyces</taxon>
    </lineage>
</organism>
<keyword evidence="3" id="KW-1185">Reference proteome</keyword>
<dbReference type="Proteomes" id="UP001183809">
    <property type="component" value="Unassembled WGS sequence"/>
</dbReference>
<keyword evidence="1" id="KW-1133">Transmembrane helix</keyword>
<sequence length="290" mass="30602">MEKRLILRGVIAGAVAGLLAFVFARIFAEPQIAKAIDYESGRDAAQEALDKAAGIAPGAPDPDIFSRTIQANVGIGVGMVFFGIAMGALFAVAYAVCLGRVGNLRPRNLAMLVALGGFLGMYLVPFLKYPANPPAIGHPETIKDRGNLYLAMVVCSVVFLIGAVWLGKRLQPRFGNWNATLLAGAAYVVAIGIVMALLPQLGELSANVREYGHHATETPLPLTDSKGAIVYPGFPADVLFSFRFYSVAAQALLWASLGLVFAPMAERLLDPATRASAKPAPQQPEPVGAA</sequence>
<reference evidence="3" key="1">
    <citation type="submission" date="2023-07" db="EMBL/GenBank/DDBJ databases">
        <title>30 novel species of actinomycetes from the DSMZ collection.</title>
        <authorList>
            <person name="Nouioui I."/>
        </authorList>
    </citation>
    <scope>NUCLEOTIDE SEQUENCE [LARGE SCALE GENOMIC DNA]</scope>
    <source>
        <strain evidence="3">DSM 41699</strain>
    </source>
</reference>
<evidence type="ECO:0000256" key="1">
    <source>
        <dbReference type="SAM" id="Phobius"/>
    </source>
</evidence>
<protein>
    <submittedName>
        <fullName evidence="2">CbtA family protein</fullName>
    </submittedName>
</protein>
<dbReference type="Pfam" id="PF09490">
    <property type="entry name" value="CbtA"/>
    <property type="match status" value="1"/>
</dbReference>